<dbReference type="AlphaFoldDB" id="Q168C5"/>
<dbReference type="Proteomes" id="UP000007029">
    <property type="component" value="Chromosome"/>
</dbReference>
<name>Q168C5_ROSDO</name>
<sequence length="32" mass="3689">MPLLELSNAQDFATCPYENTADRQPAIRQFFT</sequence>
<accession>Q168C5</accession>
<evidence type="ECO:0000313" key="2">
    <source>
        <dbReference type="Proteomes" id="UP000007029"/>
    </source>
</evidence>
<evidence type="ECO:0000313" key="1">
    <source>
        <dbReference type="EMBL" id="ABG31668.1"/>
    </source>
</evidence>
<keyword evidence="2" id="KW-1185">Reference proteome</keyword>
<dbReference type="EMBL" id="CP000362">
    <property type="protein sequence ID" value="ABG31668.1"/>
    <property type="molecule type" value="Genomic_DNA"/>
</dbReference>
<protein>
    <submittedName>
        <fullName evidence="1">Uncharacterized protein</fullName>
    </submittedName>
</protein>
<organism evidence="1 2">
    <name type="scientific">Roseobacter denitrificans (strain ATCC 33942 / OCh 114)</name>
    <name type="common">Erythrobacter sp. (strain OCh 114)</name>
    <name type="synonym">Roseobacter denitrificans</name>
    <dbReference type="NCBI Taxonomy" id="375451"/>
    <lineage>
        <taxon>Bacteria</taxon>
        <taxon>Pseudomonadati</taxon>
        <taxon>Pseudomonadota</taxon>
        <taxon>Alphaproteobacteria</taxon>
        <taxon>Rhodobacterales</taxon>
        <taxon>Roseobacteraceae</taxon>
        <taxon>Roseobacter</taxon>
    </lineage>
</organism>
<dbReference type="HOGENOM" id="CLU_3391121_0_0_5"/>
<gene>
    <name evidence="1" type="ordered locus">RD1_2066</name>
</gene>
<proteinExistence type="predicted"/>
<reference evidence="1 2" key="1">
    <citation type="journal article" date="2007" name="J. Bacteriol.">
        <title>The complete genome sequence of Roseobacter denitrificans reveals a mixotrophic rather than photosynthetic metabolism.</title>
        <authorList>
            <person name="Swingley W.D."/>
            <person name="Sadekar S."/>
            <person name="Mastrian S.D."/>
            <person name="Matthies H.J."/>
            <person name="Hao J."/>
            <person name="Ramos H."/>
            <person name="Acharya C.R."/>
            <person name="Conrad A.L."/>
            <person name="Taylor H.L."/>
            <person name="Dejesa L.C."/>
            <person name="Shah M.K."/>
            <person name="O'huallachain M.E."/>
            <person name="Lince M.T."/>
            <person name="Blankenship R.E."/>
            <person name="Beatty J.T."/>
            <person name="Touchman J.W."/>
        </authorList>
    </citation>
    <scope>NUCLEOTIDE SEQUENCE [LARGE SCALE GENOMIC DNA]</scope>
    <source>
        <strain evidence="2">ATCC 33942 / OCh 114</strain>
    </source>
</reference>
<dbReference type="STRING" id="375451.RD1_2066"/>
<dbReference type="KEGG" id="rde:RD1_2066"/>